<keyword evidence="1 3" id="KW-0808">Transferase</keyword>
<gene>
    <name evidence="3" type="ORF">CATMQ487_06090</name>
</gene>
<dbReference type="Pfam" id="PF12000">
    <property type="entry name" value="Glyco_trans_4_3"/>
    <property type="match status" value="1"/>
</dbReference>
<protein>
    <submittedName>
        <fullName evidence="3">Glycosyl transferase</fullName>
    </submittedName>
</protein>
<accession>A0ABM7YH54</accession>
<dbReference type="SUPFAM" id="SSF53756">
    <property type="entry name" value="UDP-Glycosyltransferase/glycogen phosphorylase"/>
    <property type="match status" value="1"/>
</dbReference>
<dbReference type="Gene3D" id="3.40.50.2000">
    <property type="entry name" value="Glycogen Phosphorylase B"/>
    <property type="match status" value="2"/>
</dbReference>
<dbReference type="GO" id="GO:0016740">
    <property type="term" value="F:transferase activity"/>
    <property type="evidence" value="ECO:0007669"/>
    <property type="project" value="UniProtKB-KW"/>
</dbReference>
<proteinExistence type="predicted"/>
<dbReference type="PANTHER" id="PTHR46401">
    <property type="entry name" value="GLYCOSYLTRANSFERASE WBBK-RELATED"/>
    <property type="match status" value="1"/>
</dbReference>
<dbReference type="PANTHER" id="PTHR46401:SF2">
    <property type="entry name" value="GLYCOSYLTRANSFERASE WBBK-RELATED"/>
    <property type="match status" value="1"/>
</dbReference>
<keyword evidence="4" id="KW-1185">Reference proteome</keyword>
<reference evidence="3" key="1">
    <citation type="submission" date="2022-04" db="EMBL/GenBank/DDBJ databases">
        <title>Whole genome sequence of Sphaerotilus sp. FB-5.</title>
        <authorList>
            <person name="Takeda M."/>
            <person name="Narihara S."/>
            <person name="Akimoto M."/>
            <person name="Akimoto R."/>
            <person name="Nishiyashiki S."/>
            <person name="Murakami T."/>
        </authorList>
    </citation>
    <scope>NUCLEOTIDE SEQUENCE</scope>
    <source>
        <strain evidence="3">FB-5</strain>
    </source>
</reference>
<dbReference type="RefSeq" id="WP_251971905.1">
    <property type="nucleotide sequence ID" value="NZ_AP025730.1"/>
</dbReference>
<evidence type="ECO:0000313" key="4">
    <source>
        <dbReference type="Proteomes" id="UP001057498"/>
    </source>
</evidence>
<evidence type="ECO:0000256" key="1">
    <source>
        <dbReference type="ARBA" id="ARBA00022679"/>
    </source>
</evidence>
<evidence type="ECO:0000313" key="3">
    <source>
        <dbReference type="EMBL" id="BDI03639.1"/>
    </source>
</evidence>
<dbReference type="Proteomes" id="UP001057498">
    <property type="component" value="Chromosome"/>
</dbReference>
<dbReference type="Pfam" id="PF13692">
    <property type="entry name" value="Glyco_trans_1_4"/>
    <property type="match status" value="1"/>
</dbReference>
<organism evidence="3 4">
    <name type="scientific">Sphaerotilus microaerophilus</name>
    <dbReference type="NCBI Taxonomy" id="2914710"/>
    <lineage>
        <taxon>Bacteria</taxon>
        <taxon>Pseudomonadati</taxon>
        <taxon>Pseudomonadota</taxon>
        <taxon>Betaproteobacteria</taxon>
        <taxon>Burkholderiales</taxon>
        <taxon>Sphaerotilaceae</taxon>
        <taxon>Sphaerotilus</taxon>
    </lineage>
</organism>
<dbReference type="InterPro" id="IPR022623">
    <property type="entry name" value="Glyco_trans_4"/>
</dbReference>
<feature type="domain" description="Glycosyl transferase family 4" evidence="2">
    <location>
        <begin position="24"/>
        <end position="192"/>
    </location>
</feature>
<sequence length="418" mass="46222">MKLLFVHQNFPGQYKHLAPALAAQGHEVRALGMTERVDLPGVQYQRYGTRRASTKGLHPWVVDFEAKVIRGEACAQAARRLRESGFVPDLICVHPGWGEALLLREVWPEARQLHYVEFFYGTQGRDVGFDPEFPLTDAFEAGCRLSIKNTNNLLNLGLMDWGISPTQWQRATLPAAQQGRISVIHDGIDTAALCPDEAAVLEVTDDQGRPLRLTRADRVVTFVNRNLEPSRGYHAFMRSLPTLLARDPQVRVLLIGGDGVSYGAAPPAGSWKQIYLDEVAGRIDAQRVHFLGKVPYATYLAALRVSSAHVYLTYPFVLSWSLIEAMSLGAPIIASDTPPVREAIEHGRNGWLVDFFDAEALAERMLTCLADPAGQLPLRATAREDAIRRYDLRSVCLPAQLALVQSVARGERPDGAAL</sequence>
<evidence type="ECO:0000259" key="2">
    <source>
        <dbReference type="Pfam" id="PF12000"/>
    </source>
</evidence>
<dbReference type="EMBL" id="AP025730">
    <property type="protein sequence ID" value="BDI03639.1"/>
    <property type="molecule type" value="Genomic_DNA"/>
</dbReference>
<name>A0ABM7YH54_9BURK</name>